<dbReference type="RefSeq" id="WP_109387684.1">
    <property type="nucleotide sequence ID" value="NZ_QETF01000005.1"/>
</dbReference>
<dbReference type="OrthoDB" id="7824563at2"/>
<evidence type="ECO:0000256" key="1">
    <source>
        <dbReference type="SAM" id="MobiDB-lite"/>
    </source>
</evidence>
<name>A0A2V1P4E4_9RHOB</name>
<feature type="region of interest" description="Disordered" evidence="1">
    <location>
        <begin position="295"/>
        <end position="340"/>
    </location>
</feature>
<dbReference type="InterPro" id="IPR036429">
    <property type="entry name" value="SpoA-like_sf"/>
</dbReference>
<keyword evidence="4" id="KW-1185">Reference proteome</keyword>
<sequence length="340" mass="35319">MTGPNPALARLLRKADASAEDAGAPLQPAGPGRAFRVGLLRAADRAIGLSLTVLGLSDEVESPDELVSEGPVGWVLFGLCAPGETGLAGLIMLDPALRTAMIEVQTMGVLLDAAESDRPVTATDAALSRPVVAEFLRELAGMDRPEFPAAMADWSLRPLPDLRAAELMLRDVAYRNWQASVQIGGTDRQGGLRLALAQGATTVEGSTDGENEDWAQALRSSLEQAPVELEAVLGRLTLPLSDVDRFESGQLLPLGALSLAAVRLECAGTPLPGQVRLGQMSGLRAVRLERPAQEMQELGRPNDLAGTSAGTAALGNETPAEPGVSATGADDPVLSSGEGL</sequence>
<evidence type="ECO:0000313" key="4">
    <source>
        <dbReference type="Proteomes" id="UP000245293"/>
    </source>
</evidence>
<dbReference type="Gene3D" id="2.30.330.10">
    <property type="entry name" value="SpoA-like"/>
    <property type="match status" value="1"/>
</dbReference>
<proteinExistence type="predicted"/>
<dbReference type="EMBL" id="QETF01000005">
    <property type="protein sequence ID" value="PWG17353.1"/>
    <property type="molecule type" value="Genomic_DNA"/>
</dbReference>
<dbReference type="InterPro" id="IPR001543">
    <property type="entry name" value="FliN-like_C"/>
</dbReference>
<organism evidence="3 4">
    <name type="scientific">Salibaculum griseiflavum</name>
    <dbReference type="NCBI Taxonomy" id="1914409"/>
    <lineage>
        <taxon>Bacteria</taxon>
        <taxon>Pseudomonadati</taxon>
        <taxon>Pseudomonadota</taxon>
        <taxon>Alphaproteobacteria</taxon>
        <taxon>Rhodobacterales</taxon>
        <taxon>Roseobacteraceae</taxon>
        <taxon>Salibaculum</taxon>
    </lineage>
</organism>
<dbReference type="Proteomes" id="UP000245293">
    <property type="component" value="Unassembled WGS sequence"/>
</dbReference>
<reference evidence="4" key="1">
    <citation type="submission" date="2018-05" db="EMBL/GenBank/DDBJ databases">
        <authorList>
            <person name="Du Z."/>
            <person name="Wang X."/>
        </authorList>
    </citation>
    <scope>NUCLEOTIDE SEQUENCE [LARGE SCALE GENOMIC DNA]</scope>
    <source>
        <strain evidence="4">WDS4C29</strain>
    </source>
</reference>
<accession>A0A2V1P4E4</accession>
<feature type="domain" description="Flagellar motor switch protein FliN-like C-terminal" evidence="2">
    <location>
        <begin position="221"/>
        <end position="291"/>
    </location>
</feature>
<dbReference type="Pfam" id="PF01052">
    <property type="entry name" value="FliMN_C"/>
    <property type="match status" value="1"/>
</dbReference>
<dbReference type="SUPFAM" id="SSF101801">
    <property type="entry name" value="Surface presentation of antigens (SPOA)"/>
    <property type="match status" value="1"/>
</dbReference>
<comment type="caution">
    <text evidence="3">The sequence shown here is derived from an EMBL/GenBank/DDBJ whole genome shotgun (WGS) entry which is preliminary data.</text>
</comment>
<protein>
    <recommendedName>
        <fullName evidence="2">Flagellar motor switch protein FliN-like C-terminal domain-containing protein</fullName>
    </recommendedName>
</protein>
<dbReference type="AlphaFoldDB" id="A0A2V1P4E4"/>
<gene>
    <name evidence="3" type="ORF">DFK10_06100</name>
</gene>
<evidence type="ECO:0000313" key="3">
    <source>
        <dbReference type="EMBL" id="PWG17353.1"/>
    </source>
</evidence>
<evidence type="ECO:0000259" key="2">
    <source>
        <dbReference type="Pfam" id="PF01052"/>
    </source>
</evidence>
<feature type="compositionally biased region" description="Low complexity" evidence="1">
    <location>
        <begin position="304"/>
        <end position="315"/>
    </location>
</feature>